<keyword evidence="2 3" id="KW-0067">ATP-binding</keyword>
<dbReference type="InterPro" id="IPR008271">
    <property type="entry name" value="Ser/Thr_kinase_AS"/>
</dbReference>
<dbReference type="InterPro" id="IPR017441">
    <property type="entry name" value="Protein_kinase_ATP_BS"/>
</dbReference>
<keyword evidence="5" id="KW-0808">Transferase</keyword>
<dbReference type="SMART" id="SM00220">
    <property type="entry name" value="S_TKc"/>
    <property type="match status" value="1"/>
</dbReference>
<keyword evidence="5" id="KW-0723">Serine/threonine-protein kinase</keyword>
<protein>
    <submittedName>
        <fullName evidence="5">Serine/threonine protein kinase</fullName>
    </submittedName>
</protein>
<dbReference type="PANTHER" id="PTHR24348:SF68">
    <property type="entry name" value="SERINE_THREONINE-PROTEIN KINASE ATG1C"/>
    <property type="match status" value="1"/>
</dbReference>
<proteinExistence type="predicted"/>
<dbReference type="Gene3D" id="1.10.510.10">
    <property type="entry name" value="Transferase(Phosphotransferase) domain 1"/>
    <property type="match status" value="1"/>
</dbReference>
<evidence type="ECO:0000256" key="1">
    <source>
        <dbReference type="ARBA" id="ARBA00022741"/>
    </source>
</evidence>
<evidence type="ECO:0000256" key="2">
    <source>
        <dbReference type="ARBA" id="ARBA00022840"/>
    </source>
</evidence>
<name>A0A951U7E3_9CYAN</name>
<accession>A0A951U7E3</accession>
<dbReference type="GO" id="GO:0005524">
    <property type="term" value="F:ATP binding"/>
    <property type="evidence" value="ECO:0007669"/>
    <property type="project" value="UniProtKB-UniRule"/>
</dbReference>
<dbReference type="InterPro" id="IPR000719">
    <property type="entry name" value="Prot_kinase_dom"/>
</dbReference>
<dbReference type="Pfam" id="PF00069">
    <property type="entry name" value="Pkinase"/>
    <property type="match status" value="1"/>
</dbReference>
<feature type="binding site" evidence="3">
    <location>
        <position position="43"/>
    </location>
    <ligand>
        <name>ATP</name>
        <dbReference type="ChEBI" id="CHEBI:30616"/>
    </ligand>
</feature>
<dbReference type="GO" id="GO:0004674">
    <property type="term" value="F:protein serine/threonine kinase activity"/>
    <property type="evidence" value="ECO:0007669"/>
    <property type="project" value="UniProtKB-KW"/>
</dbReference>
<evidence type="ECO:0000259" key="4">
    <source>
        <dbReference type="PROSITE" id="PS50011"/>
    </source>
</evidence>
<sequence length="615" mass="67765">MRHPAGVELRRSKYRLLGLVGQGQFGQVFCALHRPTGQLVALKNLEHDRFPTHKFLRELRFLLSLQHPNIVTCRALEHTSTGRYLVMDYCEGGTMRGLMAEESRLSLPHAISLVKDLLAGLDHAHSRGIVHCDIKPENILVQLDPQGWTARISDFGIARLSQEIKVQEGVTGSPAYMAPERFYGQYSAASDLYSVGILMFELMTGYRPFSGTPAELRSAHLNRPLQMPDSLLPIWKPVIAKALQKLARRRFLSAAEMLEALQFAQDADLSGATGATLKPPLFSTVIAPPSCQFKPTTQQPLEQAIIRLAASQPASQNPTSGWLWQATTTQIDCWISTDSRGTALQLQTHGVAPAPVRQLLVRPQGCFVVMGRSLGLLSAAEPAARLQVIDSWAQDRAVAIDPTGRWMALLKTEDSPDASPSRSRLPRQLTFRRLPEAAPAWIASAAIPVTGGEYLEMLALDRRYLALFSQSSNRQGSATAVSLITRRGGYLGSLTIPLALCQLSLTPIPYRLLATDDCAGTVLLLDLKPYRIRRIWVEISPQFLVAADWGYILAAASGRLVFLDQTGQQIGQLNCPAQITALAVWQNQLWIATWELDRGMLYGIALPDLGLDLVF</sequence>
<dbReference type="EMBL" id="JAHHHV010000091">
    <property type="protein sequence ID" value="MBW4468571.1"/>
    <property type="molecule type" value="Genomic_DNA"/>
</dbReference>
<dbReference type="InterPro" id="IPR045269">
    <property type="entry name" value="Atg1-like"/>
</dbReference>
<organism evidence="5 6">
    <name type="scientific">Pegethrix bostrychoides GSE-TBD4-15B</name>
    <dbReference type="NCBI Taxonomy" id="2839662"/>
    <lineage>
        <taxon>Bacteria</taxon>
        <taxon>Bacillati</taxon>
        <taxon>Cyanobacteriota</taxon>
        <taxon>Cyanophyceae</taxon>
        <taxon>Oculatellales</taxon>
        <taxon>Oculatellaceae</taxon>
        <taxon>Pegethrix</taxon>
    </lineage>
</organism>
<evidence type="ECO:0000313" key="6">
    <source>
        <dbReference type="Proteomes" id="UP000707356"/>
    </source>
</evidence>
<comment type="caution">
    <text evidence="5">The sequence shown here is derived from an EMBL/GenBank/DDBJ whole genome shotgun (WGS) entry which is preliminary data.</text>
</comment>
<dbReference type="CDD" id="cd14014">
    <property type="entry name" value="STKc_PknB_like"/>
    <property type="match status" value="1"/>
</dbReference>
<gene>
    <name evidence="5" type="ORF">KME07_24365</name>
</gene>
<dbReference type="PANTHER" id="PTHR24348">
    <property type="entry name" value="SERINE/THREONINE-PROTEIN KINASE UNC-51-RELATED"/>
    <property type="match status" value="1"/>
</dbReference>
<feature type="domain" description="Protein kinase" evidence="4">
    <location>
        <begin position="14"/>
        <end position="264"/>
    </location>
</feature>
<dbReference type="Proteomes" id="UP000707356">
    <property type="component" value="Unassembled WGS sequence"/>
</dbReference>
<dbReference type="GO" id="GO:0005737">
    <property type="term" value="C:cytoplasm"/>
    <property type="evidence" value="ECO:0007669"/>
    <property type="project" value="TreeGrafter"/>
</dbReference>
<evidence type="ECO:0000313" key="5">
    <source>
        <dbReference type="EMBL" id="MBW4468571.1"/>
    </source>
</evidence>
<dbReference type="AlphaFoldDB" id="A0A951U7E3"/>
<keyword evidence="1 3" id="KW-0547">Nucleotide-binding</keyword>
<reference evidence="5" key="1">
    <citation type="submission" date="2021-05" db="EMBL/GenBank/DDBJ databases">
        <authorList>
            <person name="Pietrasiak N."/>
            <person name="Ward R."/>
            <person name="Stajich J.E."/>
            <person name="Kurbessoian T."/>
        </authorList>
    </citation>
    <scope>NUCLEOTIDE SEQUENCE</scope>
    <source>
        <strain evidence="5">GSE-TBD4-15B</strain>
    </source>
</reference>
<dbReference type="SUPFAM" id="SSF56112">
    <property type="entry name" value="Protein kinase-like (PK-like)"/>
    <property type="match status" value="1"/>
</dbReference>
<dbReference type="PROSITE" id="PS50011">
    <property type="entry name" value="PROTEIN_KINASE_DOM"/>
    <property type="match status" value="1"/>
</dbReference>
<keyword evidence="5" id="KW-0418">Kinase</keyword>
<dbReference type="PROSITE" id="PS00108">
    <property type="entry name" value="PROTEIN_KINASE_ST"/>
    <property type="match status" value="1"/>
</dbReference>
<reference evidence="5" key="2">
    <citation type="journal article" date="2022" name="Microbiol. Resour. Announc.">
        <title>Metagenome Sequencing to Explore Phylogenomics of Terrestrial Cyanobacteria.</title>
        <authorList>
            <person name="Ward R.D."/>
            <person name="Stajich J.E."/>
            <person name="Johansen J.R."/>
            <person name="Huntemann M."/>
            <person name="Clum A."/>
            <person name="Foster B."/>
            <person name="Foster B."/>
            <person name="Roux S."/>
            <person name="Palaniappan K."/>
            <person name="Varghese N."/>
            <person name="Mukherjee S."/>
            <person name="Reddy T.B.K."/>
            <person name="Daum C."/>
            <person name="Copeland A."/>
            <person name="Chen I.A."/>
            <person name="Ivanova N.N."/>
            <person name="Kyrpides N.C."/>
            <person name="Shapiro N."/>
            <person name="Eloe-Fadrosh E.A."/>
            <person name="Pietrasiak N."/>
        </authorList>
    </citation>
    <scope>NUCLEOTIDE SEQUENCE</scope>
    <source>
        <strain evidence="5">GSE-TBD4-15B</strain>
    </source>
</reference>
<dbReference type="PROSITE" id="PS00107">
    <property type="entry name" value="PROTEIN_KINASE_ATP"/>
    <property type="match status" value="1"/>
</dbReference>
<dbReference type="InterPro" id="IPR011009">
    <property type="entry name" value="Kinase-like_dom_sf"/>
</dbReference>
<evidence type="ECO:0000256" key="3">
    <source>
        <dbReference type="PROSITE-ProRule" id="PRU10141"/>
    </source>
</evidence>